<dbReference type="EMBL" id="JAGKHQ010001268">
    <property type="protein sequence ID" value="KAG7459107.1"/>
    <property type="molecule type" value="Genomic_DNA"/>
</dbReference>
<keyword evidence="3 5" id="KW-0418">Kinase</keyword>
<dbReference type="Pfam" id="PF07959">
    <property type="entry name" value="Fucose_pyrophosphorylase"/>
    <property type="match status" value="1"/>
</dbReference>
<dbReference type="GO" id="GO:0000166">
    <property type="term" value="F:nucleotide binding"/>
    <property type="evidence" value="ECO:0007669"/>
    <property type="project" value="UniProtKB-KW"/>
</dbReference>
<organism evidence="5 6">
    <name type="scientific">Solea senegalensis</name>
    <name type="common">Senegalese sole</name>
    <dbReference type="NCBI Taxonomy" id="28829"/>
    <lineage>
        <taxon>Eukaryota</taxon>
        <taxon>Metazoa</taxon>
        <taxon>Chordata</taxon>
        <taxon>Craniata</taxon>
        <taxon>Vertebrata</taxon>
        <taxon>Euteleostomi</taxon>
        <taxon>Actinopterygii</taxon>
        <taxon>Neopterygii</taxon>
        <taxon>Teleostei</taxon>
        <taxon>Neoteleostei</taxon>
        <taxon>Acanthomorphata</taxon>
        <taxon>Carangaria</taxon>
        <taxon>Pleuronectiformes</taxon>
        <taxon>Pleuronectoidei</taxon>
        <taxon>Soleidae</taxon>
        <taxon>Solea</taxon>
    </lineage>
</organism>
<sequence>MSRGAWTWTVVVLTCQHKDSVYAFHRELQLRQQRGALPAGALVLTVRDRQEPLGSGGATLNALLVAAEHLSNRGGHTVVSADVLDDAHILILHTGRDFPWSSCSRAFCWLPQEKPEQKVQAPVCCVDLLLDCLTAQICPGSPPGVWVCSTDMILTVPPDFGTCARSLMSVKMRLTQWCSG</sequence>
<evidence type="ECO:0000259" key="4">
    <source>
        <dbReference type="Pfam" id="PF07959"/>
    </source>
</evidence>
<dbReference type="PANTHER" id="PTHR32463">
    <property type="entry name" value="L-FUCOSE KINASE"/>
    <property type="match status" value="1"/>
</dbReference>
<dbReference type="PANTHER" id="PTHR32463:SF0">
    <property type="entry name" value="L-FUCOSE KINASE"/>
    <property type="match status" value="1"/>
</dbReference>
<name>A0AAV6PH61_SOLSE</name>
<reference evidence="5 6" key="1">
    <citation type="journal article" date="2021" name="Sci. Rep.">
        <title>Chromosome anchoring in Senegalese sole (Solea senegalensis) reveals sex-associated markers and genome rearrangements in flatfish.</title>
        <authorList>
            <person name="Guerrero-Cozar I."/>
            <person name="Gomez-Garrido J."/>
            <person name="Berbel C."/>
            <person name="Martinez-Blanch J.F."/>
            <person name="Alioto T."/>
            <person name="Claros M.G."/>
            <person name="Gagnaire P.A."/>
            <person name="Manchado M."/>
        </authorList>
    </citation>
    <scope>NUCLEOTIDE SEQUENCE [LARGE SCALE GENOMIC DNA]</scope>
    <source>
        <strain evidence="5">Sse05_10M</strain>
    </source>
</reference>
<dbReference type="InterPro" id="IPR052203">
    <property type="entry name" value="GHMP_Kinase-Related"/>
</dbReference>
<dbReference type="GO" id="GO:0050201">
    <property type="term" value="F:fucokinase activity"/>
    <property type="evidence" value="ECO:0007669"/>
    <property type="project" value="TreeGrafter"/>
</dbReference>
<evidence type="ECO:0000256" key="1">
    <source>
        <dbReference type="ARBA" id="ARBA00022679"/>
    </source>
</evidence>
<keyword evidence="2" id="KW-0547">Nucleotide-binding</keyword>
<gene>
    <name evidence="5" type="ORF">JOB18_016537</name>
</gene>
<dbReference type="GO" id="GO:0042352">
    <property type="term" value="P:GDP-L-fucose salvage"/>
    <property type="evidence" value="ECO:0007669"/>
    <property type="project" value="TreeGrafter"/>
</dbReference>
<dbReference type="InterPro" id="IPR012887">
    <property type="entry name" value="GDP_fucose_pyrophosphorylase"/>
</dbReference>
<proteinExistence type="predicted"/>
<keyword evidence="6" id="KW-1185">Reference proteome</keyword>
<accession>A0AAV6PH61</accession>
<evidence type="ECO:0000256" key="2">
    <source>
        <dbReference type="ARBA" id="ARBA00022741"/>
    </source>
</evidence>
<dbReference type="EMBL" id="JAGKHQ010001268">
    <property type="protein sequence ID" value="KAG7459106.1"/>
    <property type="molecule type" value="Genomic_DNA"/>
</dbReference>
<dbReference type="Proteomes" id="UP000693946">
    <property type="component" value="Unassembled WGS sequence"/>
</dbReference>
<evidence type="ECO:0000313" key="5">
    <source>
        <dbReference type="EMBL" id="KAG7459106.1"/>
    </source>
</evidence>
<comment type="caution">
    <text evidence="5">The sequence shown here is derived from an EMBL/GenBank/DDBJ whole genome shotgun (WGS) entry which is preliminary data.</text>
</comment>
<keyword evidence="1" id="KW-0808">Transferase</keyword>
<dbReference type="AlphaFoldDB" id="A0AAV6PH61"/>
<protein>
    <submittedName>
        <fullName evidence="5">L-fucose kinase</fullName>
    </submittedName>
</protein>
<evidence type="ECO:0000313" key="6">
    <source>
        <dbReference type="Proteomes" id="UP000693946"/>
    </source>
</evidence>
<reference evidence="5" key="2">
    <citation type="submission" date="2021-03" db="EMBL/GenBank/DDBJ databases">
        <authorList>
            <person name="Guerrero-Cozar I."/>
            <person name="Gomez-Garrido J."/>
            <person name="Berbel C."/>
            <person name="Martinez-Blanch J.F."/>
            <person name="Alioto T."/>
            <person name="Claros M.G."/>
            <person name="Gagnaire P.A."/>
            <person name="Manchado M."/>
        </authorList>
    </citation>
    <scope>NUCLEOTIDE SEQUENCE</scope>
    <source>
        <strain evidence="5">Sse05_10M</strain>
        <tissue evidence="5">Blood</tissue>
    </source>
</reference>
<feature type="domain" description="GDP-fucose pyrophosphorylase" evidence="4">
    <location>
        <begin position="82"/>
        <end position="160"/>
    </location>
</feature>
<evidence type="ECO:0000256" key="3">
    <source>
        <dbReference type="ARBA" id="ARBA00022777"/>
    </source>
</evidence>